<dbReference type="SUPFAM" id="SSF53474">
    <property type="entry name" value="alpha/beta-Hydrolases"/>
    <property type="match status" value="1"/>
</dbReference>
<dbReference type="EMBL" id="JAABOJ010000020">
    <property type="protein sequence ID" value="KAF3279861.1"/>
    <property type="molecule type" value="Genomic_DNA"/>
</dbReference>
<gene>
    <name evidence="3" type="ORF">TWF970_003887</name>
</gene>
<name>A0A7C8VEV9_ORBOL</name>
<evidence type="ECO:0000256" key="1">
    <source>
        <dbReference type="SAM" id="Phobius"/>
    </source>
</evidence>
<dbReference type="AlphaFoldDB" id="A0A7C8VEV9"/>
<keyword evidence="1" id="KW-0812">Transmembrane</keyword>
<evidence type="ECO:0000259" key="2">
    <source>
        <dbReference type="Pfam" id="PF12697"/>
    </source>
</evidence>
<dbReference type="Gene3D" id="3.40.50.1820">
    <property type="entry name" value="alpha/beta hydrolase"/>
    <property type="match status" value="1"/>
</dbReference>
<sequence length="407" mass="45041">MIGHGPHERLNANVMLIYTSALYSLNSISAAALVGIYACFLGLIANNFFQAHAVYLHAIQMTWFKDLNVPEIFGFLHNQVTPFSIKSSDGESLYAWHILPPELYRKHEEKLLAEPAGFVQDITSRLAFRLLQDDPDAVLILHFHGAGGTVGSGYRTPNYRALSAGRPEKIHVLTFDYRGFGYSTGSPSEQGMLLDGLAVVDWATRVAGIPPERILIFSQSMGTAVASAIINHFALESPATIFAGTVFVAAFVDVPTLVATYRIAGTIPILGPLAKFPIAFRYLSTFIRDKWLMGDRLAEYVKVNEAAGRKYRLTFIHAQDDYDIPWTHTPTTFHRAVNATVPGGITFEDLEAEKAIIKRDLGEAGTVVEWRTETGVLREEILKYGLHDVIMGNPIVTLAIMRMLDSK</sequence>
<dbReference type="Proteomes" id="UP000474640">
    <property type="component" value="Unassembled WGS sequence"/>
</dbReference>
<proteinExistence type="predicted"/>
<keyword evidence="1" id="KW-0472">Membrane</keyword>
<evidence type="ECO:0000313" key="4">
    <source>
        <dbReference type="Proteomes" id="UP000474640"/>
    </source>
</evidence>
<dbReference type="InterPro" id="IPR029058">
    <property type="entry name" value="AB_hydrolase_fold"/>
</dbReference>
<dbReference type="InterPro" id="IPR000073">
    <property type="entry name" value="AB_hydrolase_1"/>
</dbReference>
<protein>
    <recommendedName>
        <fullName evidence="2">AB hydrolase-1 domain-containing protein</fullName>
    </recommendedName>
</protein>
<dbReference type="OrthoDB" id="446723at2759"/>
<keyword evidence="1" id="KW-1133">Transmembrane helix</keyword>
<feature type="transmembrane region" description="Helical" evidence="1">
    <location>
        <begin position="21"/>
        <end position="45"/>
    </location>
</feature>
<dbReference type="PANTHER" id="PTHR12277:SF81">
    <property type="entry name" value="PROTEIN ABHD13"/>
    <property type="match status" value="1"/>
</dbReference>
<reference evidence="3 4" key="1">
    <citation type="submission" date="2020-01" db="EMBL/GenBank/DDBJ databases">
        <authorList>
            <person name="Palmer J.M."/>
        </authorList>
    </citation>
    <scope>NUCLEOTIDE SEQUENCE [LARGE SCALE GENOMIC DNA]</scope>
    <source>
        <strain evidence="3 4">TWF970</strain>
    </source>
</reference>
<dbReference type="Pfam" id="PF12697">
    <property type="entry name" value="Abhydrolase_6"/>
    <property type="match status" value="1"/>
</dbReference>
<accession>A0A7C8VEV9</accession>
<dbReference type="PANTHER" id="PTHR12277">
    <property type="entry name" value="ALPHA/BETA HYDROLASE DOMAIN-CONTAINING PROTEIN"/>
    <property type="match status" value="1"/>
</dbReference>
<evidence type="ECO:0000313" key="3">
    <source>
        <dbReference type="EMBL" id="KAF3279861.1"/>
    </source>
</evidence>
<organism evidence="3 4">
    <name type="scientific">Orbilia oligospora</name>
    <name type="common">Nematode-trapping fungus</name>
    <name type="synonym">Arthrobotrys oligospora</name>
    <dbReference type="NCBI Taxonomy" id="2813651"/>
    <lineage>
        <taxon>Eukaryota</taxon>
        <taxon>Fungi</taxon>
        <taxon>Dikarya</taxon>
        <taxon>Ascomycota</taxon>
        <taxon>Pezizomycotina</taxon>
        <taxon>Orbiliomycetes</taxon>
        <taxon>Orbiliales</taxon>
        <taxon>Orbiliaceae</taxon>
        <taxon>Orbilia</taxon>
    </lineage>
</organism>
<comment type="caution">
    <text evidence="3">The sequence shown here is derived from an EMBL/GenBank/DDBJ whole genome shotgun (WGS) entry which is preliminary data.</text>
</comment>
<feature type="domain" description="AB hydrolase-1" evidence="2">
    <location>
        <begin position="140"/>
        <end position="332"/>
    </location>
</feature>